<dbReference type="Proteomes" id="UP001497644">
    <property type="component" value="Chromosome 10"/>
</dbReference>
<evidence type="ECO:0000313" key="1">
    <source>
        <dbReference type="EMBL" id="CAL1675306.1"/>
    </source>
</evidence>
<sequence>MNFKSSWQLRSTKEVFALAEVKPMYSAVIFWAYIDWCHSVPGSKLELLLLPIPFQMSGRCLEVLCRKDRN</sequence>
<name>A0AAV2N5K3_9HYME</name>
<accession>A0AAV2N5K3</accession>
<gene>
    <name evidence="1" type="ORF">LPLAT_LOCUS1752</name>
</gene>
<keyword evidence="2" id="KW-1185">Reference proteome</keyword>
<protein>
    <submittedName>
        <fullName evidence="1">Uncharacterized protein</fullName>
    </submittedName>
</protein>
<organism evidence="1 2">
    <name type="scientific">Lasius platythorax</name>
    <dbReference type="NCBI Taxonomy" id="488582"/>
    <lineage>
        <taxon>Eukaryota</taxon>
        <taxon>Metazoa</taxon>
        <taxon>Ecdysozoa</taxon>
        <taxon>Arthropoda</taxon>
        <taxon>Hexapoda</taxon>
        <taxon>Insecta</taxon>
        <taxon>Pterygota</taxon>
        <taxon>Neoptera</taxon>
        <taxon>Endopterygota</taxon>
        <taxon>Hymenoptera</taxon>
        <taxon>Apocrita</taxon>
        <taxon>Aculeata</taxon>
        <taxon>Formicoidea</taxon>
        <taxon>Formicidae</taxon>
        <taxon>Formicinae</taxon>
        <taxon>Lasius</taxon>
        <taxon>Lasius</taxon>
    </lineage>
</organism>
<evidence type="ECO:0000313" key="2">
    <source>
        <dbReference type="Proteomes" id="UP001497644"/>
    </source>
</evidence>
<dbReference type="AlphaFoldDB" id="A0AAV2N5K3"/>
<dbReference type="EMBL" id="OZ034833">
    <property type="protein sequence ID" value="CAL1675306.1"/>
    <property type="molecule type" value="Genomic_DNA"/>
</dbReference>
<reference evidence="1" key="1">
    <citation type="submission" date="2024-04" db="EMBL/GenBank/DDBJ databases">
        <authorList>
            <consortium name="Molecular Ecology Group"/>
        </authorList>
    </citation>
    <scope>NUCLEOTIDE SEQUENCE</scope>
</reference>
<proteinExistence type="predicted"/>